<accession>A0A0A9C7V5</accession>
<dbReference type="EMBL" id="GBRH01226294">
    <property type="protein sequence ID" value="JAD71601.1"/>
    <property type="molecule type" value="Transcribed_RNA"/>
</dbReference>
<proteinExistence type="predicted"/>
<evidence type="ECO:0000313" key="1">
    <source>
        <dbReference type="EMBL" id="JAD71601.1"/>
    </source>
</evidence>
<reference evidence="1" key="1">
    <citation type="submission" date="2014-09" db="EMBL/GenBank/DDBJ databases">
        <authorList>
            <person name="Magalhaes I.L.F."/>
            <person name="Oliveira U."/>
            <person name="Santos F.R."/>
            <person name="Vidigal T.H.D.A."/>
            <person name="Brescovit A.D."/>
            <person name="Santos A.J."/>
        </authorList>
    </citation>
    <scope>NUCLEOTIDE SEQUENCE</scope>
    <source>
        <tissue evidence="1">Shoot tissue taken approximately 20 cm above the soil surface</tissue>
    </source>
</reference>
<sequence length="8" mass="1030">MTNRLCRH</sequence>
<protein>
    <submittedName>
        <fullName evidence="1">Uncharacterized protein</fullName>
    </submittedName>
</protein>
<name>A0A0A9C7V5_ARUDO</name>
<reference evidence="1" key="2">
    <citation type="journal article" date="2015" name="Data Brief">
        <title>Shoot transcriptome of the giant reed, Arundo donax.</title>
        <authorList>
            <person name="Barrero R.A."/>
            <person name="Guerrero F.D."/>
            <person name="Moolhuijzen P."/>
            <person name="Goolsby J.A."/>
            <person name="Tidwell J."/>
            <person name="Bellgard S.E."/>
            <person name="Bellgard M.I."/>
        </authorList>
    </citation>
    <scope>NUCLEOTIDE SEQUENCE</scope>
    <source>
        <tissue evidence="1">Shoot tissue taken approximately 20 cm above the soil surface</tissue>
    </source>
</reference>
<organism evidence="1">
    <name type="scientific">Arundo donax</name>
    <name type="common">Giant reed</name>
    <name type="synonym">Donax arundinaceus</name>
    <dbReference type="NCBI Taxonomy" id="35708"/>
    <lineage>
        <taxon>Eukaryota</taxon>
        <taxon>Viridiplantae</taxon>
        <taxon>Streptophyta</taxon>
        <taxon>Embryophyta</taxon>
        <taxon>Tracheophyta</taxon>
        <taxon>Spermatophyta</taxon>
        <taxon>Magnoliopsida</taxon>
        <taxon>Liliopsida</taxon>
        <taxon>Poales</taxon>
        <taxon>Poaceae</taxon>
        <taxon>PACMAD clade</taxon>
        <taxon>Arundinoideae</taxon>
        <taxon>Arundineae</taxon>
        <taxon>Arundo</taxon>
    </lineage>
</organism>